<name>A0A1F6TK63_9BACT</name>
<dbReference type="PANTHER" id="PTHR11406:SF23">
    <property type="entry name" value="PHOSPHOGLYCERATE KINASE 1, CHLOROPLASTIC-RELATED"/>
    <property type="match status" value="1"/>
</dbReference>
<reference evidence="10 11" key="1">
    <citation type="journal article" date="2016" name="Nat. Commun.">
        <title>Thousands of microbial genomes shed light on interconnected biogeochemical processes in an aquifer system.</title>
        <authorList>
            <person name="Anantharaman K."/>
            <person name="Brown C.T."/>
            <person name="Hug L.A."/>
            <person name="Sharon I."/>
            <person name="Castelle C.J."/>
            <person name="Probst A.J."/>
            <person name="Thomas B.C."/>
            <person name="Singh A."/>
            <person name="Wilkins M.J."/>
            <person name="Karaoz U."/>
            <person name="Brodie E.L."/>
            <person name="Williams K.H."/>
            <person name="Hubbard S.S."/>
            <person name="Banfield J.F."/>
        </authorList>
    </citation>
    <scope>NUCLEOTIDE SEQUENCE [LARGE SCALE GENOMIC DNA]</scope>
</reference>
<dbReference type="GO" id="GO:0005829">
    <property type="term" value="C:cytosol"/>
    <property type="evidence" value="ECO:0007669"/>
    <property type="project" value="TreeGrafter"/>
</dbReference>
<keyword evidence="5 9" id="KW-0418">Kinase</keyword>
<evidence type="ECO:0000256" key="8">
    <source>
        <dbReference type="PIRSR" id="PIRSR000724-2"/>
    </source>
</evidence>
<dbReference type="GO" id="GO:0006096">
    <property type="term" value="P:glycolytic process"/>
    <property type="evidence" value="ECO:0007669"/>
    <property type="project" value="InterPro"/>
</dbReference>
<dbReference type="PIRSF" id="PIRSF000724">
    <property type="entry name" value="Pgk"/>
    <property type="match status" value="1"/>
</dbReference>
<feature type="binding site" evidence="7">
    <location>
        <begin position="58"/>
        <end position="61"/>
    </location>
    <ligand>
        <name>substrate</name>
    </ligand>
</feature>
<evidence type="ECO:0000256" key="9">
    <source>
        <dbReference type="RuleBase" id="RU000532"/>
    </source>
</evidence>
<evidence type="ECO:0000256" key="6">
    <source>
        <dbReference type="ARBA" id="ARBA00022840"/>
    </source>
</evidence>
<dbReference type="InterPro" id="IPR015824">
    <property type="entry name" value="Phosphoglycerate_kinase_N"/>
</dbReference>
<dbReference type="EC" id="2.7.2.3" evidence="2 9"/>
<accession>A0A1F6TK63</accession>
<dbReference type="GO" id="GO:0006094">
    <property type="term" value="P:gluconeogenesis"/>
    <property type="evidence" value="ECO:0007669"/>
    <property type="project" value="TreeGrafter"/>
</dbReference>
<feature type="binding site" evidence="7">
    <location>
        <position position="92"/>
    </location>
    <ligand>
        <name>(2R)-3-phosphoglycerate</name>
        <dbReference type="ChEBI" id="CHEBI:58272"/>
    </ligand>
</feature>
<feature type="binding site" evidence="7">
    <location>
        <position position="35"/>
    </location>
    <ligand>
        <name>(2R)-3-phosphoglycerate</name>
        <dbReference type="ChEBI" id="CHEBI:58272"/>
    </ligand>
</feature>
<evidence type="ECO:0000256" key="7">
    <source>
        <dbReference type="PIRSR" id="PIRSR000724-1"/>
    </source>
</evidence>
<evidence type="ECO:0000313" key="11">
    <source>
        <dbReference type="Proteomes" id="UP000176484"/>
    </source>
</evidence>
<dbReference type="Pfam" id="PF00162">
    <property type="entry name" value="PGK"/>
    <property type="match status" value="1"/>
</dbReference>
<evidence type="ECO:0000256" key="1">
    <source>
        <dbReference type="ARBA" id="ARBA00000642"/>
    </source>
</evidence>
<dbReference type="AlphaFoldDB" id="A0A1F6TK63"/>
<dbReference type="InterPro" id="IPR036043">
    <property type="entry name" value="Phosphoglycerate_kinase_sf"/>
</dbReference>
<comment type="caution">
    <text evidence="10">The sequence shown here is derived from an EMBL/GenBank/DDBJ whole genome shotgun (WGS) entry which is preliminary data.</text>
</comment>
<keyword evidence="4" id="KW-0547">Nucleotide-binding</keyword>
<comment type="catalytic activity">
    <reaction evidence="1 9">
        <text>(2R)-3-phosphoglycerate + ATP = (2R)-3-phospho-glyceroyl phosphate + ADP</text>
        <dbReference type="Rhea" id="RHEA:14801"/>
        <dbReference type="ChEBI" id="CHEBI:30616"/>
        <dbReference type="ChEBI" id="CHEBI:57604"/>
        <dbReference type="ChEBI" id="CHEBI:58272"/>
        <dbReference type="ChEBI" id="CHEBI:456216"/>
        <dbReference type="EC" id="2.7.2.3"/>
    </reaction>
</comment>
<dbReference type="Gene3D" id="3.40.50.1260">
    <property type="entry name" value="Phosphoglycerate kinase, N-terminal domain"/>
    <property type="match status" value="3"/>
</dbReference>
<feature type="binding site" evidence="8">
    <location>
        <position position="175"/>
    </location>
    <ligand>
        <name>ATP</name>
        <dbReference type="ChEBI" id="CHEBI:30616"/>
    </ligand>
</feature>
<feature type="binding site" evidence="7">
    <location>
        <position position="125"/>
    </location>
    <ligand>
        <name>(2R)-3-phosphoglycerate</name>
        <dbReference type="ChEBI" id="CHEBI:58272"/>
    </ligand>
</feature>
<feature type="binding site" evidence="7">
    <location>
        <begin position="20"/>
        <end position="22"/>
    </location>
    <ligand>
        <name>substrate</name>
    </ligand>
</feature>
<dbReference type="GO" id="GO:0043531">
    <property type="term" value="F:ADP binding"/>
    <property type="evidence" value="ECO:0007669"/>
    <property type="project" value="TreeGrafter"/>
</dbReference>
<dbReference type="InterPro" id="IPR001576">
    <property type="entry name" value="Phosphoglycerate_kinase"/>
</dbReference>
<sequence>MRSIRQIKNIKAKTVLLLVDFNVPVKNGKVMDDFRIKATLPTINFLLKKGAKIILITHFGKDGTASLDPIAKHFFRISKIDKNRVTFFDNIRKFSGEMKNDVTFAKKLSKMGDIYVNEAFSVSHREHASVVSLPKYLPSFAGLQLEKEIKNLSYISQKPKHPFLFVLSGAKFSTKIPLLEKYLKLADYVFVGGALANYLLKAKGYKIGKSLVDEKKYDVSKILNSPKLILPTDFVVKNEAIVDIGKESVKNLASIIKKSKFILWNGPLGKYEDGGAKATEEILKLVLKSKSQVIIGGGDIVSILSKLKPKSHKPKANLFVSTGGGATLEFLANGTLPGIKALL</sequence>
<evidence type="ECO:0000313" key="10">
    <source>
        <dbReference type="EMBL" id="OGI45465.1"/>
    </source>
</evidence>
<evidence type="ECO:0000256" key="2">
    <source>
        <dbReference type="ARBA" id="ARBA00013061"/>
    </source>
</evidence>
<comment type="similarity">
    <text evidence="9">Belongs to the phosphoglycerate kinase family.</text>
</comment>
<dbReference type="GO" id="GO:0004618">
    <property type="term" value="F:phosphoglycerate kinase activity"/>
    <property type="evidence" value="ECO:0007669"/>
    <property type="project" value="UniProtKB-EC"/>
</dbReference>
<protein>
    <recommendedName>
        <fullName evidence="2 9">Phosphoglycerate kinase</fullName>
        <ecNumber evidence="2 9">2.7.2.3</ecNumber>
    </recommendedName>
</protein>
<dbReference type="GO" id="GO:0005524">
    <property type="term" value="F:ATP binding"/>
    <property type="evidence" value="ECO:0007669"/>
    <property type="project" value="UniProtKB-KW"/>
</dbReference>
<dbReference type="Proteomes" id="UP000176484">
    <property type="component" value="Unassembled WGS sequence"/>
</dbReference>
<dbReference type="EMBL" id="MFTD01000048">
    <property type="protein sequence ID" value="OGI45465.1"/>
    <property type="molecule type" value="Genomic_DNA"/>
</dbReference>
<proteinExistence type="inferred from homology"/>
<evidence type="ECO:0000256" key="5">
    <source>
        <dbReference type="ARBA" id="ARBA00022777"/>
    </source>
</evidence>
<keyword evidence="3 9" id="KW-0808">Transferase</keyword>
<evidence type="ECO:0000256" key="4">
    <source>
        <dbReference type="ARBA" id="ARBA00022741"/>
    </source>
</evidence>
<evidence type="ECO:0000256" key="3">
    <source>
        <dbReference type="ARBA" id="ARBA00022679"/>
    </source>
</evidence>
<organism evidence="10 11">
    <name type="scientific">Candidatus Nomurabacteria bacterium GWB1_40_6</name>
    <dbReference type="NCBI Taxonomy" id="1801727"/>
    <lineage>
        <taxon>Bacteria</taxon>
        <taxon>Candidatus Nomuraibacteriota</taxon>
    </lineage>
</organism>
<gene>
    <name evidence="10" type="ORF">A2121_00875</name>
</gene>
<dbReference type="PANTHER" id="PTHR11406">
    <property type="entry name" value="PHOSPHOGLYCERATE KINASE"/>
    <property type="match status" value="1"/>
</dbReference>
<dbReference type="PRINTS" id="PR00477">
    <property type="entry name" value="PHGLYCKINASE"/>
</dbReference>
<keyword evidence="6 8" id="KW-0067">ATP-binding</keyword>
<dbReference type="SUPFAM" id="SSF53748">
    <property type="entry name" value="Phosphoglycerate kinase"/>
    <property type="match status" value="1"/>
</dbReference>
<feature type="binding site" evidence="8">
    <location>
        <position position="272"/>
    </location>
    <ligand>
        <name>ATP</name>
        <dbReference type="ChEBI" id="CHEBI:30616"/>
    </ligand>
</feature>